<reference evidence="1" key="1">
    <citation type="journal article" date="2023" name="IScience">
        <title>Live-bearing cockroach genome reveals convergent evolutionary mechanisms linked to viviparity in insects and beyond.</title>
        <authorList>
            <person name="Fouks B."/>
            <person name="Harrison M.C."/>
            <person name="Mikhailova A.A."/>
            <person name="Marchal E."/>
            <person name="English S."/>
            <person name="Carruthers M."/>
            <person name="Jennings E.C."/>
            <person name="Chiamaka E.L."/>
            <person name="Frigard R.A."/>
            <person name="Pippel M."/>
            <person name="Attardo G.M."/>
            <person name="Benoit J.B."/>
            <person name="Bornberg-Bauer E."/>
            <person name="Tobe S.S."/>
        </authorList>
    </citation>
    <scope>NUCLEOTIDE SEQUENCE</scope>
    <source>
        <strain evidence="1">Stay&amp;Tobe</strain>
    </source>
</reference>
<dbReference type="AlphaFoldDB" id="A0AAD7ZIJ2"/>
<accession>A0AAD7ZIJ2</accession>
<dbReference type="Proteomes" id="UP001233999">
    <property type="component" value="Unassembled WGS sequence"/>
</dbReference>
<dbReference type="EMBL" id="JASPKZ010007945">
    <property type="protein sequence ID" value="KAJ9581345.1"/>
    <property type="molecule type" value="Genomic_DNA"/>
</dbReference>
<proteinExistence type="predicted"/>
<name>A0AAD7ZIJ2_DIPPU</name>
<evidence type="ECO:0000313" key="2">
    <source>
        <dbReference type="Proteomes" id="UP001233999"/>
    </source>
</evidence>
<feature type="non-terminal residue" evidence="1">
    <location>
        <position position="128"/>
    </location>
</feature>
<protein>
    <submittedName>
        <fullName evidence="1">Uncharacterized protein</fullName>
    </submittedName>
</protein>
<feature type="non-terminal residue" evidence="1">
    <location>
        <position position="1"/>
    </location>
</feature>
<sequence length="128" mass="14340">LFYATVPPESICGQLIDLFTSLMPIQLIVITAQASPSPTPYPFSPTVSPSVAILTKKFLFCCSVLYTYKKLDPDMNMSQNYSIKYERPSVADFNKSGPLHFGAISSRAVRAQIRFSGKHVVPRYFIRI</sequence>
<keyword evidence="2" id="KW-1185">Reference proteome</keyword>
<comment type="caution">
    <text evidence="1">The sequence shown here is derived from an EMBL/GenBank/DDBJ whole genome shotgun (WGS) entry which is preliminary data.</text>
</comment>
<reference evidence="1" key="2">
    <citation type="submission" date="2023-05" db="EMBL/GenBank/DDBJ databases">
        <authorList>
            <person name="Fouks B."/>
        </authorList>
    </citation>
    <scope>NUCLEOTIDE SEQUENCE</scope>
    <source>
        <strain evidence="1">Stay&amp;Tobe</strain>
        <tissue evidence="1">Testes</tissue>
    </source>
</reference>
<gene>
    <name evidence="1" type="ORF">L9F63_023472</name>
</gene>
<evidence type="ECO:0000313" key="1">
    <source>
        <dbReference type="EMBL" id="KAJ9581345.1"/>
    </source>
</evidence>
<organism evidence="1 2">
    <name type="scientific">Diploptera punctata</name>
    <name type="common">Pacific beetle cockroach</name>
    <dbReference type="NCBI Taxonomy" id="6984"/>
    <lineage>
        <taxon>Eukaryota</taxon>
        <taxon>Metazoa</taxon>
        <taxon>Ecdysozoa</taxon>
        <taxon>Arthropoda</taxon>
        <taxon>Hexapoda</taxon>
        <taxon>Insecta</taxon>
        <taxon>Pterygota</taxon>
        <taxon>Neoptera</taxon>
        <taxon>Polyneoptera</taxon>
        <taxon>Dictyoptera</taxon>
        <taxon>Blattodea</taxon>
        <taxon>Blaberoidea</taxon>
        <taxon>Blaberidae</taxon>
        <taxon>Diplopterinae</taxon>
        <taxon>Diploptera</taxon>
    </lineage>
</organism>